<feature type="compositionally biased region" description="Basic residues" evidence="1">
    <location>
        <begin position="16"/>
        <end position="32"/>
    </location>
</feature>
<proteinExistence type="predicted"/>
<protein>
    <submittedName>
        <fullName evidence="3">Septum formation initiator</fullName>
    </submittedName>
</protein>
<dbReference type="AlphaFoldDB" id="A0A8S0Y1S7"/>
<dbReference type="EMBL" id="CDGJ01000105">
    <property type="protein sequence ID" value="CEJ08951.1"/>
    <property type="molecule type" value="Genomic_DNA"/>
</dbReference>
<dbReference type="Pfam" id="PF04977">
    <property type="entry name" value="DivIC"/>
    <property type="match status" value="1"/>
</dbReference>
<dbReference type="KEGG" id="aacx:DEACI_0539"/>
<feature type="region of interest" description="Disordered" evidence="1">
    <location>
        <begin position="1"/>
        <end position="32"/>
    </location>
</feature>
<reference evidence="4" key="1">
    <citation type="submission" date="2014-11" db="EMBL/GenBank/DDBJ databases">
        <authorList>
            <person name="Hornung B.V."/>
        </authorList>
    </citation>
    <scope>NUCLEOTIDE SEQUENCE</scope>
    <source>
        <strain evidence="4">INE</strain>
    </source>
</reference>
<evidence type="ECO:0000313" key="5">
    <source>
        <dbReference type="Proteomes" id="UP001071230"/>
    </source>
</evidence>
<evidence type="ECO:0000256" key="2">
    <source>
        <dbReference type="SAM" id="Phobius"/>
    </source>
</evidence>
<organism evidence="3">
    <name type="scientific">Acididesulfobacillus acetoxydans</name>
    <dbReference type="NCBI Taxonomy" id="1561005"/>
    <lineage>
        <taxon>Bacteria</taxon>
        <taxon>Bacillati</taxon>
        <taxon>Bacillota</taxon>
        <taxon>Clostridia</taxon>
        <taxon>Eubacteriales</taxon>
        <taxon>Peptococcaceae</taxon>
        <taxon>Acididesulfobacillus</taxon>
    </lineage>
</organism>
<reference evidence="3" key="2">
    <citation type="submission" date="2020-01" db="EMBL/GenBank/DDBJ databases">
        <authorList>
            <person name="Hornung B."/>
        </authorList>
    </citation>
    <scope>NUCLEOTIDE SEQUENCE</scope>
    <source>
        <strain evidence="3">PacBioINE</strain>
    </source>
</reference>
<name>A0A8S0Y1S7_9FIRM</name>
<accession>A0A8S0Y1S7</accession>
<dbReference type="Proteomes" id="UP001071230">
    <property type="component" value="Unassembled WGS sequence"/>
</dbReference>
<keyword evidence="2" id="KW-0472">Membrane</keyword>
<evidence type="ECO:0000313" key="3">
    <source>
        <dbReference type="EMBL" id="CAA7599905.1"/>
    </source>
</evidence>
<keyword evidence="2" id="KW-0812">Transmembrane</keyword>
<feature type="compositionally biased region" description="Basic and acidic residues" evidence="1">
    <location>
        <begin position="1"/>
        <end position="10"/>
    </location>
</feature>
<keyword evidence="5" id="KW-1185">Reference proteome</keyword>
<sequence>MNRSPSKEGHGSAQKKNAHIKKAYNKKTGPRKRFGIKPVSLAVLLLALGVVGTSLWNLWQLQRQVEGRLSYLRTEKAALVQKQEQLQQEIRWLNDPAYVEQLARTQLGLVRRGEIPISPKK</sequence>
<gene>
    <name evidence="3" type="ORF">DEACI_0539</name>
    <name evidence="4" type="ORF">DEACI_3433</name>
</gene>
<dbReference type="EMBL" id="LR746496">
    <property type="protein sequence ID" value="CAA7599905.1"/>
    <property type="molecule type" value="Genomic_DNA"/>
</dbReference>
<dbReference type="InterPro" id="IPR007060">
    <property type="entry name" value="FtsL/DivIC"/>
</dbReference>
<feature type="transmembrane region" description="Helical" evidence="2">
    <location>
        <begin position="39"/>
        <end position="59"/>
    </location>
</feature>
<dbReference type="Proteomes" id="UP000836597">
    <property type="component" value="Chromosome"/>
</dbReference>
<keyword evidence="2" id="KW-1133">Transmembrane helix</keyword>
<evidence type="ECO:0000256" key="1">
    <source>
        <dbReference type="SAM" id="MobiDB-lite"/>
    </source>
</evidence>
<evidence type="ECO:0000313" key="4">
    <source>
        <dbReference type="EMBL" id="CEJ08951.1"/>
    </source>
</evidence>
<dbReference type="RefSeq" id="WP_240983656.1">
    <property type="nucleotide sequence ID" value="NZ_CDGJ01000105.1"/>
</dbReference>